<reference evidence="9" key="1">
    <citation type="journal article" date="2023" name="ISME J.">
        <title>Emergence of putative energy parasites within Clostridia revealed by genome analysis of a novel endosymbiotic clade.</title>
        <authorList>
            <person name="Takahashi K."/>
            <person name="Kuwahara H."/>
            <person name="Horikawa Y."/>
            <person name="Izawa K."/>
            <person name="Kato D."/>
            <person name="Inagaki T."/>
            <person name="Yuki M."/>
            <person name="Ohkuma M."/>
            <person name="Hongoh Y."/>
        </authorList>
    </citation>
    <scope>NUCLEOTIDE SEQUENCE</scope>
    <source>
        <strain evidence="9">CfP3-15</strain>
    </source>
</reference>
<evidence type="ECO:0000313" key="9">
    <source>
        <dbReference type="EMBL" id="BED92109.1"/>
    </source>
</evidence>
<dbReference type="KEGG" id="ips:CfP315_0694"/>
<feature type="domain" description="DDH" evidence="6">
    <location>
        <begin position="79"/>
        <end position="227"/>
    </location>
</feature>
<dbReference type="InterPro" id="IPR051673">
    <property type="entry name" value="SSDNA_exonuclease_RecJ"/>
</dbReference>
<evidence type="ECO:0000256" key="4">
    <source>
        <dbReference type="ARBA" id="ARBA00022801"/>
    </source>
</evidence>
<dbReference type="PANTHER" id="PTHR30255">
    <property type="entry name" value="SINGLE-STRANDED-DNA-SPECIFIC EXONUCLEASE RECJ"/>
    <property type="match status" value="1"/>
</dbReference>
<dbReference type="GO" id="GO:0008409">
    <property type="term" value="F:5'-3' exonuclease activity"/>
    <property type="evidence" value="ECO:0007669"/>
    <property type="project" value="InterPro"/>
</dbReference>
<dbReference type="InterPro" id="IPR038763">
    <property type="entry name" value="DHH_sf"/>
</dbReference>
<dbReference type="NCBIfam" id="TIGR00644">
    <property type="entry name" value="recJ"/>
    <property type="match status" value="1"/>
</dbReference>
<dbReference type="InterPro" id="IPR003156">
    <property type="entry name" value="DHHA1_dom"/>
</dbReference>
<sequence>MVLREWVFPKTKKKKIVELAQECQISCFLSSILCARGIVEKEKVRDFLDKTEATVDPFEFAYMDKFVERINTAIKNFEKICIYGDYDADGITSTVLMYSYLSKRHANVSYIIPSRFVGGYGLNEKSLEKMKEMDIKLIITVDNGVSAYEEIESANKMGMEVIIIDHHIPRKIPNACAIIVPKINKSLEFKDYAGVGVVFKAIEALEYKKKTQEKLLEEYGDLVAIGTIGDVVPVLHENRKFISKGLEVMEKISRFGTRVLLLDNSKELDTNFVSFVIMPKINSCGRMGNPETSAKLFLAESYEEAVNINDILIEENENRRKICEEIFQKVEKILEENFSIRFKPIILVYGDNWHHGVLGIVVAKIVAKYGKPAIVFSIKENEIRASARSIPGFSIFDAIDHCKEYIERFGGHKMATGLNMKKENFEKFREKILDYSRKNHVPNLCINIDGVLNISDINIKNVNEIEKLRPFGTENPEPIFAIIEVKLVSFIPVSEGKHTKIFFHKKSETFYGMYFNMCIDNFFYSKGDILDLAVNMRSNLYFGERGITICIRNIKYSSFDSREIMRQKRIFEYFISDIKQDTNNLVEMFPSRDDIAIVYKMLKRENICKINIENLLKMCENMISLSKLYIILEILSELGLADIKNDFDNYEIYLKPRIKKVNLENSKHLFNIKSKIN</sequence>
<evidence type="ECO:0000256" key="5">
    <source>
        <dbReference type="ARBA" id="ARBA00022839"/>
    </source>
</evidence>
<dbReference type="GO" id="GO:0006281">
    <property type="term" value="P:DNA repair"/>
    <property type="evidence" value="ECO:0007669"/>
    <property type="project" value="InterPro"/>
</dbReference>
<dbReference type="EMBL" id="AP027924">
    <property type="protein sequence ID" value="BED92109.1"/>
    <property type="molecule type" value="Genomic_DNA"/>
</dbReference>
<dbReference type="Proteomes" id="UP001337580">
    <property type="component" value="Chromosome"/>
</dbReference>
<evidence type="ECO:0000259" key="8">
    <source>
        <dbReference type="Pfam" id="PF17768"/>
    </source>
</evidence>
<evidence type="ECO:0000256" key="2">
    <source>
        <dbReference type="ARBA" id="ARBA00019841"/>
    </source>
</evidence>
<comment type="similarity">
    <text evidence="1">Belongs to the RecJ family.</text>
</comment>
<dbReference type="InterPro" id="IPR041122">
    <property type="entry name" value="RecJ_OB"/>
</dbReference>
<dbReference type="Gene3D" id="3.10.310.30">
    <property type="match status" value="1"/>
</dbReference>
<dbReference type="Gene3D" id="3.90.1640.30">
    <property type="match status" value="1"/>
</dbReference>
<feature type="domain" description="RecJ OB" evidence="8">
    <location>
        <begin position="448"/>
        <end position="552"/>
    </location>
</feature>
<evidence type="ECO:0000256" key="3">
    <source>
        <dbReference type="ARBA" id="ARBA00022722"/>
    </source>
</evidence>
<evidence type="ECO:0000259" key="7">
    <source>
        <dbReference type="Pfam" id="PF02272"/>
    </source>
</evidence>
<protein>
    <recommendedName>
        <fullName evidence="2">Single-stranded-DNA-specific exonuclease RecJ</fullName>
    </recommendedName>
</protein>
<dbReference type="AlphaFoldDB" id="A0AA48I4T3"/>
<dbReference type="SUPFAM" id="SSF64182">
    <property type="entry name" value="DHH phosphoesterases"/>
    <property type="match status" value="1"/>
</dbReference>
<dbReference type="Pfam" id="PF02272">
    <property type="entry name" value="DHHA1"/>
    <property type="match status" value="1"/>
</dbReference>
<dbReference type="InterPro" id="IPR004610">
    <property type="entry name" value="RecJ"/>
</dbReference>
<name>A0AA48I4T3_9FIRM</name>
<organism evidence="9">
    <name type="scientific">Candidatus Improbicoccus pseudotrichonymphae</name>
    <dbReference type="NCBI Taxonomy" id="3033792"/>
    <lineage>
        <taxon>Bacteria</taxon>
        <taxon>Bacillati</taxon>
        <taxon>Bacillota</taxon>
        <taxon>Clostridia</taxon>
        <taxon>Candidatus Improbicoccus</taxon>
    </lineage>
</organism>
<keyword evidence="3" id="KW-0540">Nuclease</keyword>
<accession>A0AA48I4T3</accession>
<dbReference type="InterPro" id="IPR001667">
    <property type="entry name" value="DDH_dom"/>
</dbReference>
<keyword evidence="5 9" id="KW-0269">Exonuclease</keyword>
<keyword evidence="4" id="KW-0378">Hydrolase</keyword>
<evidence type="ECO:0000259" key="6">
    <source>
        <dbReference type="Pfam" id="PF01368"/>
    </source>
</evidence>
<evidence type="ECO:0000256" key="1">
    <source>
        <dbReference type="ARBA" id="ARBA00005915"/>
    </source>
</evidence>
<feature type="domain" description="DHHA1" evidence="7">
    <location>
        <begin position="345"/>
        <end position="435"/>
    </location>
</feature>
<dbReference type="Pfam" id="PF17768">
    <property type="entry name" value="RecJ_OB"/>
    <property type="match status" value="1"/>
</dbReference>
<dbReference type="GO" id="GO:0006310">
    <property type="term" value="P:DNA recombination"/>
    <property type="evidence" value="ECO:0007669"/>
    <property type="project" value="InterPro"/>
</dbReference>
<dbReference type="GO" id="GO:0003676">
    <property type="term" value="F:nucleic acid binding"/>
    <property type="evidence" value="ECO:0007669"/>
    <property type="project" value="InterPro"/>
</dbReference>
<proteinExistence type="inferred from homology"/>
<dbReference type="PANTHER" id="PTHR30255:SF2">
    <property type="entry name" value="SINGLE-STRANDED-DNA-SPECIFIC EXONUCLEASE RECJ"/>
    <property type="match status" value="1"/>
</dbReference>
<dbReference type="Pfam" id="PF01368">
    <property type="entry name" value="DHH"/>
    <property type="match status" value="1"/>
</dbReference>
<gene>
    <name evidence="9" type="ORF">CfP315_0694</name>
</gene>